<dbReference type="EMBL" id="JARGDH010000003">
    <property type="protein sequence ID" value="KAL0273144.1"/>
    <property type="molecule type" value="Genomic_DNA"/>
</dbReference>
<dbReference type="PANTHER" id="PTHR20997:SF2">
    <property type="entry name" value="EG:BACR42I17.2 PROTEIN-RELATED"/>
    <property type="match status" value="1"/>
</dbReference>
<accession>A0AAW2HT74</accession>
<evidence type="ECO:0000256" key="1">
    <source>
        <dbReference type="SAM" id="SignalP"/>
    </source>
</evidence>
<dbReference type="AlphaFoldDB" id="A0AAW2HT74"/>
<organism evidence="2">
    <name type="scientific">Menopon gallinae</name>
    <name type="common">poultry shaft louse</name>
    <dbReference type="NCBI Taxonomy" id="328185"/>
    <lineage>
        <taxon>Eukaryota</taxon>
        <taxon>Metazoa</taxon>
        <taxon>Ecdysozoa</taxon>
        <taxon>Arthropoda</taxon>
        <taxon>Hexapoda</taxon>
        <taxon>Insecta</taxon>
        <taxon>Pterygota</taxon>
        <taxon>Neoptera</taxon>
        <taxon>Paraneoptera</taxon>
        <taxon>Psocodea</taxon>
        <taxon>Troctomorpha</taxon>
        <taxon>Phthiraptera</taxon>
        <taxon>Amblycera</taxon>
        <taxon>Menoponidae</taxon>
        <taxon>Menopon</taxon>
    </lineage>
</organism>
<proteinExistence type="predicted"/>
<protein>
    <recommendedName>
        <fullName evidence="3">27 kDa hemolymph protein</fullName>
    </recommendedName>
</protein>
<comment type="caution">
    <text evidence="2">The sequence shown here is derived from an EMBL/GenBank/DDBJ whole genome shotgun (WGS) entry which is preliminary data.</text>
</comment>
<dbReference type="InterPro" id="IPR009832">
    <property type="entry name" value="DUF1397"/>
</dbReference>
<dbReference type="Pfam" id="PF07165">
    <property type="entry name" value="DUF1397"/>
    <property type="match status" value="1"/>
</dbReference>
<name>A0AAW2HT74_9NEOP</name>
<dbReference type="PANTHER" id="PTHR20997">
    <property type="entry name" value="EG:BACR42I17.2 PROTEIN-RELATED"/>
    <property type="match status" value="1"/>
</dbReference>
<evidence type="ECO:0000313" key="2">
    <source>
        <dbReference type="EMBL" id="KAL0273144.1"/>
    </source>
</evidence>
<feature type="signal peptide" evidence="1">
    <location>
        <begin position="1"/>
        <end position="19"/>
    </location>
</feature>
<gene>
    <name evidence="2" type="ORF">PYX00_005888</name>
</gene>
<reference evidence="2" key="1">
    <citation type="journal article" date="2024" name="Gigascience">
        <title>Chromosome-level genome of the poultry shaft louse Menopon gallinae provides insight into the host-switching and adaptive evolution of parasitic lice.</title>
        <authorList>
            <person name="Xu Y."/>
            <person name="Ma L."/>
            <person name="Liu S."/>
            <person name="Liang Y."/>
            <person name="Liu Q."/>
            <person name="He Z."/>
            <person name="Tian L."/>
            <person name="Duan Y."/>
            <person name="Cai W."/>
            <person name="Li H."/>
            <person name="Song F."/>
        </authorList>
    </citation>
    <scope>NUCLEOTIDE SEQUENCE</scope>
    <source>
        <strain evidence="2">Cailab_2023a</strain>
    </source>
</reference>
<evidence type="ECO:0008006" key="3">
    <source>
        <dbReference type="Google" id="ProtNLM"/>
    </source>
</evidence>
<keyword evidence="1" id="KW-0732">Signal</keyword>
<feature type="chain" id="PRO_5043464019" description="27 kDa hemolymph protein" evidence="1">
    <location>
        <begin position="20"/>
        <end position="291"/>
    </location>
</feature>
<sequence>MQGFLAVLLLGISFKFAHSSVEKDLQGLNVGGFGNLPSNITSKLPSQEDAEKIFAEKCRKNGGETAYQNASLAKNRTIECVKNLVDFEQLQVEMEEAKPSGDLDSVFKKYCRKSPDIIGCVEKFTTDFEPCLDEEERKSKNIVLNVTTQLIEFICHKEGDRIALFIAEGGPECLNASEKGIQECFQTIYKKHIPQEDELSLSALPPLLFQAEQCEDFSKLQTCIVKELEKCKEPTPGNVIDSLFNYVRKVTPCFPKYEEAVQTRTSGAEYHSPANALIGLVINFFIVRQFL</sequence>